<reference evidence="2" key="1">
    <citation type="submission" date="2017-04" db="EMBL/GenBank/DDBJ databases">
        <authorList>
            <person name="Varghese N."/>
            <person name="Submissions S."/>
        </authorList>
    </citation>
    <scope>NUCLEOTIDE SEQUENCE [LARGE SCALE GENOMIC DNA]</scope>
    <source>
        <strain evidence="2">Ballard 720</strain>
    </source>
</reference>
<evidence type="ECO:0000313" key="1">
    <source>
        <dbReference type="EMBL" id="SMF14572.1"/>
    </source>
</evidence>
<dbReference type="Proteomes" id="UP000192911">
    <property type="component" value="Unassembled WGS sequence"/>
</dbReference>
<gene>
    <name evidence="1" type="ORF">SAMN06295900_103121</name>
</gene>
<dbReference type="RefSeq" id="WP_085225750.1">
    <property type="nucleotide sequence ID" value="NZ_BSQD01000003.1"/>
</dbReference>
<organism evidence="1 2">
    <name type="scientific">Trinickia caryophylli</name>
    <name type="common">Paraburkholderia caryophylli</name>
    <dbReference type="NCBI Taxonomy" id="28094"/>
    <lineage>
        <taxon>Bacteria</taxon>
        <taxon>Pseudomonadati</taxon>
        <taxon>Pseudomonadota</taxon>
        <taxon>Betaproteobacteria</taxon>
        <taxon>Burkholderiales</taxon>
        <taxon>Burkholderiaceae</taxon>
        <taxon>Trinickia</taxon>
    </lineage>
</organism>
<accession>A0A1X7DFD0</accession>
<dbReference type="AlphaFoldDB" id="A0A1X7DFD0"/>
<protein>
    <submittedName>
        <fullName evidence="1">Uncharacterized protein</fullName>
    </submittedName>
</protein>
<dbReference type="GeneID" id="95548667"/>
<dbReference type="STRING" id="28094.SAMN06295900_103121"/>
<sequence length="437" mass="49636">MDTTDISIIVLTTGDLTRAHRVMEAYSASPVRETLRAQFIYLVNRKDLSFPPTQTTVANRDGIDVVYIGNDRYFGSCEENLFRIRDVIDIVKPLALIIGESDEINWPNLAEAARIAAEERLDAMLINVQNIQNRRSGGTSSIFAACNLPDETPQNRFFRALVAGRTLSSNVAWPATVSMFGPVDWFAFIGHQLYSRHALRGLLKYRFTEHVYSFVYMQALYFSSSRRRYRLFMPEVVNRISNDFLSEHAGGADRDLGWLREHRVVHGQARTLWIANVHHLLQIEDDALFSVLAMSLTVAHRPSGSNDEISLLRDTMLRQMIFWIASVLGEKANGQSYYLGTPGPRRLDDEFWACLRFLKRLHNVLRQYEGEAVARCAEGAEQAAMYLALFFDDVEGTEPMIAEALAALNVVLSTLDEATLRYLQETSFKRYMQALTA</sequence>
<keyword evidence="2" id="KW-1185">Reference proteome</keyword>
<evidence type="ECO:0000313" key="2">
    <source>
        <dbReference type="Proteomes" id="UP000192911"/>
    </source>
</evidence>
<dbReference type="EMBL" id="FXAH01000003">
    <property type="protein sequence ID" value="SMF14572.1"/>
    <property type="molecule type" value="Genomic_DNA"/>
</dbReference>
<proteinExistence type="predicted"/>
<name>A0A1X7DFD0_TRICW</name>